<keyword evidence="4 8" id="KW-0812">Transmembrane</keyword>
<dbReference type="PANTHER" id="PTHR20855:SF3">
    <property type="entry name" value="LD03007P"/>
    <property type="match status" value="1"/>
</dbReference>
<dbReference type="NCBIfam" id="NF011669">
    <property type="entry name" value="PRK15087.1"/>
    <property type="match status" value="1"/>
</dbReference>
<sequence>MSTPTPYSKKEELANSLTHGLGLIFGVVALILLLVKAYAVDADWLTMASMSVYGISIILLFLASTLYHSIAAPKAKRLLKTLDHCAIFLLIAGSYTPYLLVSLRTPLAYWLMAVIWAIALIGIIGKIVFVYRFKKLSLITYLVMGWLSVIAVYQLVIHIDINGVILLGLGGVIYSLGVIFYVAKKIPYNHAIWHLFVLGGCITQFLSIYYYVKPV</sequence>
<name>A0A2S7X5R3_9GAMM</name>
<evidence type="ECO:0000313" key="10">
    <source>
        <dbReference type="EMBL" id="PQJ85581.1"/>
    </source>
</evidence>
<proteinExistence type="inferred from homology"/>
<comment type="caution">
    <text evidence="10">The sequence shown here is derived from an EMBL/GenBank/DDBJ whole genome shotgun (WGS) entry which is preliminary data.</text>
</comment>
<dbReference type="GO" id="GO:0046872">
    <property type="term" value="F:metal ion binding"/>
    <property type="evidence" value="ECO:0007669"/>
    <property type="project" value="UniProtKB-KW"/>
</dbReference>
<protein>
    <submittedName>
        <fullName evidence="10">Hemolysin III family protein</fullName>
    </submittedName>
</protein>
<comment type="subcellular location">
    <subcellularLocation>
        <location evidence="1">Cell membrane</location>
        <topology evidence="1">Multi-pass membrane protein</topology>
    </subcellularLocation>
</comment>
<reference evidence="12" key="3">
    <citation type="journal article" date="2019" name="Int. J. Syst. Evol. Microbiol.">
        <title>The Global Catalogue of Microorganisms (GCM) 10K type strain sequencing project: providing services to taxonomists for standard genome sequencing and annotation.</title>
        <authorList>
            <consortium name="The Broad Institute Genomics Platform"/>
            <consortium name="The Broad Institute Genome Sequencing Center for Infectious Disease"/>
            <person name="Wu L."/>
            <person name="Ma J."/>
        </authorList>
    </citation>
    <scope>NUCLEOTIDE SEQUENCE [LARGE SCALE GENOMIC DNA]</scope>
    <source>
        <strain evidence="12">NBRC 105001</strain>
    </source>
</reference>
<evidence type="ECO:0000256" key="6">
    <source>
        <dbReference type="ARBA" id="ARBA00023136"/>
    </source>
</evidence>
<keyword evidence="7" id="KW-0479">Metal-binding</keyword>
<evidence type="ECO:0000256" key="4">
    <source>
        <dbReference type="ARBA" id="ARBA00022692"/>
    </source>
</evidence>
<dbReference type="PANTHER" id="PTHR20855">
    <property type="entry name" value="ADIPOR/PROGESTIN RECEPTOR-RELATED"/>
    <property type="match status" value="1"/>
</dbReference>
<dbReference type="OrthoDB" id="9813689at2"/>
<feature type="transmembrane region" description="Helical" evidence="8">
    <location>
        <begin position="82"/>
        <end position="101"/>
    </location>
</feature>
<evidence type="ECO:0000256" key="3">
    <source>
        <dbReference type="ARBA" id="ARBA00022475"/>
    </source>
</evidence>
<feature type="transmembrane region" description="Helical" evidence="8">
    <location>
        <begin position="163"/>
        <end position="183"/>
    </location>
</feature>
<comment type="similarity">
    <text evidence="2">Belongs to the UPF0073 (Hly-III) family.</text>
</comment>
<dbReference type="GO" id="GO:0140911">
    <property type="term" value="F:pore-forming activity"/>
    <property type="evidence" value="ECO:0007669"/>
    <property type="project" value="InterPro"/>
</dbReference>
<feature type="transmembrane region" description="Helical" evidence="8">
    <location>
        <begin position="51"/>
        <end position="70"/>
    </location>
</feature>
<feature type="binding site" evidence="7">
    <location>
        <position position="194"/>
    </location>
    <ligand>
        <name>Zn(2+)</name>
        <dbReference type="ChEBI" id="CHEBI:29105"/>
    </ligand>
</feature>
<dbReference type="Pfam" id="PF03006">
    <property type="entry name" value="HlyIII"/>
    <property type="match status" value="1"/>
</dbReference>
<reference evidence="10 11" key="2">
    <citation type="submission" date="2016-12" db="EMBL/GenBank/DDBJ databases">
        <title>Diversity of luminous bacteria.</title>
        <authorList>
            <person name="Yoshizawa S."/>
            <person name="Kogure K."/>
        </authorList>
    </citation>
    <scope>NUCLEOTIDE SEQUENCE [LARGE SCALE GENOMIC DNA]</scope>
    <source>
        <strain evidence="10 11">NBRC 105001</strain>
    </source>
</reference>
<dbReference type="InterPro" id="IPR004254">
    <property type="entry name" value="AdipoR/HlyIII-related"/>
</dbReference>
<dbReference type="Proteomes" id="UP000239273">
    <property type="component" value="Unassembled WGS sequence"/>
</dbReference>
<reference evidence="9" key="4">
    <citation type="submission" date="2023-01" db="EMBL/GenBank/DDBJ databases">
        <title>Draft genome sequence of Aliivibrio sifiae strain NBRC 105001.</title>
        <authorList>
            <person name="Sun Q."/>
            <person name="Mori K."/>
        </authorList>
    </citation>
    <scope>NUCLEOTIDE SEQUENCE</scope>
    <source>
        <strain evidence="9">NBRC 105001</strain>
    </source>
</reference>
<dbReference type="RefSeq" id="WP_060993493.1">
    <property type="nucleotide sequence ID" value="NZ_BSOU01000009.1"/>
</dbReference>
<evidence type="ECO:0000256" key="2">
    <source>
        <dbReference type="ARBA" id="ARBA00008488"/>
    </source>
</evidence>
<organism evidence="10 11">
    <name type="scientific">Aliivibrio sifiae</name>
    <dbReference type="NCBI Taxonomy" id="566293"/>
    <lineage>
        <taxon>Bacteria</taxon>
        <taxon>Pseudomonadati</taxon>
        <taxon>Pseudomonadota</taxon>
        <taxon>Gammaproteobacteria</taxon>
        <taxon>Vibrionales</taxon>
        <taxon>Vibrionaceae</taxon>
        <taxon>Aliivibrio</taxon>
    </lineage>
</organism>
<evidence type="ECO:0000313" key="9">
    <source>
        <dbReference type="EMBL" id="GLR76346.1"/>
    </source>
</evidence>
<evidence type="ECO:0000256" key="8">
    <source>
        <dbReference type="SAM" id="Phobius"/>
    </source>
</evidence>
<evidence type="ECO:0000313" key="11">
    <source>
        <dbReference type="Proteomes" id="UP000239273"/>
    </source>
</evidence>
<evidence type="ECO:0000256" key="7">
    <source>
        <dbReference type="PIRSR" id="PIRSR604254-1"/>
    </source>
</evidence>
<evidence type="ECO:0000313" key="12">
    <source>
        <dbReference type="Proteomes" id="UP001156660"/>
    </source>
</evidence>
<feature type="binding site" evidence="7">
    <location>
        <position position="68"/>
    </location>
    <ligand>
        <name>Zn(2+)</name>
        <dbReference type="ChEBI" id="CHEBI:29105"/>
    </ligand>
</feature>
<feature type="transmembrane region" description="Helical" evidence="8">
    <location>
        <begin position="107"/>
        <end position="131"/>
    </location>
</feature>
<dbReference type="InterPro" id="IPR005744">
    <property type="entry name" value="Hy-lIII"/>
</dbReference>
<dbReference type="GO" id="GO:0005886">
    <property type="term" value="C:plasma membrane"/>
    <property type="evidence" value="ECO:0007669"/>
    <property type="project" value="UniProtKB-SubCell"/>
</dbReference>
<keyword evidence="5 8" id="KW-1133">Transmembrane helix</keyword>
<accession>A0A2S7X5R3</accession>
<feature type="transmembrane region" description="Helical" evidence="8">
    <location>
        <begin position="195"/>
        <end position="212"/>
    </location>
</feature>
<keyword evidence="3" id="KW-1003">Cell membrane</keyword>
<feature type="transmembrane region" description="Helical" evidence="8">
    <location>
        <begin position="21"/>
        <end position="39"/>
    </location>
</feature>
<dbReference type="EMBL" id="BSOU01000009">
    <property type="protein sequence ID" value="GLR76346.1"/>
    <property type="molecule type" value="Genomic_DNA"/>
</dbReference>
<dbReference type="Proteomes" id="UP001156660">
    <property type="component" value="Unassembled WGS sequence"/>
</dbReference>
<keyword evidence="7" id="KW-0862">Zinc</keyword>
<keyword evidence="6 8" id="KW-0472">Membrane</keyword>
<feature type="binding site" evidence="7">
    <location>
        <position position="190"/>
    </location>
    <ligand>
        <name>Zn(2+)</name>
        <dbReference type="ChEBI" id="CHEBI:29105"/>
    </ligand>
</feature>
<dbReference type="EMBL" id="MSCP01000003">
    <property type="protein sequence ID" value="PQJ85581.1"/>
    <property type="molecule type" value="Genomic_DNA"/>
</dbReference>
<gene>
    <name evidence="9" type="primary">yqfA</name>
    <name evidence="10" type="ORF">BTO23_19895</name>
    <name evidence="9" type="ORF">GCM10007855_32210</name>
</gene>
<evidence type="ECO:0000256" key="5">
    <source>
        <dbReference type="ARBA" id="ARBA00022989"/>
    </source>
</evidence>
<evidence type="ECO:0000256" key="1">
    <source>
        <dbReference type="ARBA" id="ARBA00004651"/>
    </source>
</evidence>
<keyword evidence="12" id="KW-1185">Reference proteome</keyword>
<feature type="transmembrane region" description="Helical" evidence="8">
    <location>
        <begin position="138"/>
        <end position="157"/>
    </location>
</feature>
<reference evidence="9" key="1">
    <citation type="journal article" date="2014" name="Int. J. Syst. Evol. Microbiol.">
        <title>Complete genome of a new Firmicutes species belonging to the dominant human colonic microbiota ('Ruminococcus bicirculans') reveals two chromosomes and a selective capacity to utilize plant glucans.</title>
        <authorList>
            <consortium name="NISC Comparative Sequencing Program"/>
            <person name="Wegmann U."/>
            <person name="Louis P."/>
            <person name="Goesmann A."/>
            <person name="Henrissat B."/>
            <person name="Duncan S.H."/>
            <person name="Flint H.J."/>
        </authorList>
    </citation>
    <scope>NUCLEOTIDE SEQUENCE</scope>
    <source>
        <strain evidence="9">NBRC 105001</strain>
    </source>
</reference>
<dbReference type="NCBIfam" id="TIGR01065">
    <property type="entry name" value="hlyIII"/>
    <property type="match status" value="1"/>
</dbReference>
<dbReference type="AlphaFoldDB" id="A0A2S7X5R3"/>